<protein>
    <submittedName>
        <fullName evidence="2">Uncharacterized protein</fullName>
    </submittedName>
</protein>
<comment type="caution">
    <text evidence="2">The sequence shown here is derived from an EMBL/GenBank/DDBJ whole genome shotgun (WGS) entry which is preliminary data.</text>
</comment>
<proteinExistence type="predicted"/>
<reference evidence="2 3" key="1">
    <citation type="submission" date="2018-10" db="EMBL/GenBank/DDBJ databases">
        <title>Draft genome of Mycobacterium hodleri strain B.</title>
        <authorList>
            <person name="Amande T.J."/>
            <person name="Mcgenity T.J."/>
        </authorList>
    </citation>
    <scope>NUCLEOTIDE SEQUENCE [LARGE SCALE GENOMIC DNA]</scope>
    <source>
        <strain evidence="2 3">B</strain>
    </source>
</reference>
<feature type="transmembrane region" description="Helical" evidence="1">
    <location>
        <begin position="72"/>
        <end position="91"/>
    </location>
</feature>
<gene>
    <name evidence="2" type="ORF">D8S82_21455</name>
</gene>
<organism evidence="2 3">
    <name type="scientific">Mycolicibacterium hodleri</name>
    <dbReference type="NCBI Taxonomy" id="49897"/>
    <lineage>
        <taxon>Bacteria</taxon>
        <taxon>Bacillati</taxon>
        <taxon>Actinomycetota</taxon>
        <taxon>Actinomycetes</taxon>
        <taxon>Mycobacteriales</taxon>
        <taxon>Mycobacteriaceae</taxon>
        <taxon>Mycolicibacterium</taxon>
    </lineage>
</organism>
<dbReference type="AlphaFoldDB" id="A0A544VWU1"/>
<accession>A0A544VWU1</accession>
<dbReference type="Proteomes" id="UP000315759">
    <property type="component" value="Unassembled WGS sequence"/>
</dbReference>
<keyword evidence="3" id="KW-1185">Reference proteome</keyword>
<feature type="transmembrane region" description="Helical" evidence="1">
    <location>
        <begin position="103"/>
        <end position="122"/>
    </location>
</feature>
<keyword evidence="1" id="KW-0812">Transmembrane</keyword>
<dbReference type="EMBL" id="VIFX01000030">
    <property type="protein sequence ID" value="TQR84457.1"/>
    <property type="molecule type" value="Genomic_DNA"/>
</dbReference>
<sequence length="181" mass="17723">MGTQPRRRTPPAARLVPGAAAGALTATLAVAAHGTAGGGLPSGPTAALLALLSITLGSLVATIRDTADFRSLLAVLAVGQLLGHALLGVGGHSHPSAEGAPSVLMLAAHLAAVVVGAALIAAGGRLAAAVSRVLVAATRCDRHPVAVTSSTAFVSADQPLQSLRFLSATLSHRGPPVGLAR</sequence>
<name>A0A544VWU1_9MYCO</name>
<evidence type="ECO:0000313" key="2">
    <source>
        <dbReference type="EMBL" id="TQR84457.1"/>
    </source>
</evidence>
<keyword evidence="1" id="KW-1133">Transmembrane helix</keyword>
<evidence type="ECO:0000313" key="3">
    <source>
        <dbReference type="Proteomes" id="UP000315759"/>
    </source>
</evidence>
<keyword evidence="1" id="KW-0472">Membrane</keyword>
<feature type="transmembrane region" description="Helical" evidence="1">
    <location>
        <begin position="41"/>
        <end position="60"/>
    </location>
</feature>
<evidence type="ECO:0000256" key="1">
    <source>
        <dbReference type="SAM" id="Phobius"/>
    </source>
</evidence>